<reference evidence="3" key="1">
    <citation type="submission" date="2023-05" db="EMBL/GenBank/DDBJ databases">
        <title>Metabolic capabilities are highly conserved among human nasal-associated Corynebacterium species in pangenomic analyses.</title>
        <authorList>
            <person name="Tran T.H."/>
            <person name="Roberts A.Q."/>
            <person name="Escapa I.F."/>
            <person name="Gao W."/>
            <person name="Conlan S."/>
            <person name="Kong H."/>
            <person name="Segre J.A."/>
            <person name="Kelly M.S."/>
            <person name="Lemon K.P."/>
        </authorList>
    </citation>
    <scope>NUCLEOTIDE SEQUENCE</scope>
    <source>
        <strain evidence="3">KPL2773</strain>
    </source>
</reference>
<keyword evidence="1" id="KW-1133">Transmembrane helix</keyword>
<evidence type="ECO:0000313" key="4">
    <source>
        <dbReference type="Proteomes" id="UP001224412"/>
    </source>
</evidence>
<sequence length="186" mass="21279">MTSQSDETNSHQQFHKEQQLDEKKLAAYTALDPFSVTSNKPWELTITSRKLRVYATFLIPIIMAVHIFMAWQLSLEFTGASVTGVDFIAFPGVGVIISVLVWLALSRPRVRVNSDGVEVRNIIGTRFYYWQLIYGLSVPEGARMARLELPEFEYMPLWAIQVSDGADTIQAVRKFRELEAQYMPEE</sequence>
<keyword evidence="1" id="KW-0812">Transmembrane</keyword>
<feature type="transmembrane region" description="Helical" evidence="1">
    <location>
        <begin position="53"/>
        <end position="75"/>
    </location>
</feature>
<dbReference type="Pfam" id="PF10756">
    <property type="entry name" value="bPH_6"/>
    <property type="match status" value="1"/>
</dbReference>
<evidence type="ECO:0000313" key="3">
    <source>
        <dbReference type="EMBL" id="MDK4307221.1"/>
    </source>
</evidence>
<gene>
    <name evidence="3" type="ORF">QPX42_06670</name>
</gene>
<name>A0AAP4BUV2_9CORY</name>
<organism evidence="3 4">
    <name type="scientific">Corynebacterium pseudodiphtheriticum</name>
    <dbReference type="NCBI Taxonomy" id="37637"/>
    <lineage>
        <taxon>Bacteria</taxon>
        <taxon>Bacillati</taxon>
        <taxon>Actinomycetota</taxon>
        <taxon>Actinomycetes</taxon>
        <taxon>Mycobacteriales</taxon>
        <taxon>Corynebacteriaceae</taxon>
        <taxon>Corynebacterium</taxon>
    </lineage>
</organism>
<dbReference type="RefSeq" id="WP_259802208.1">
    <property type="nucleotide sequence ID" value="NZ_CP100362.1"/>
</dbReference>
<protein>
    <submittedName>
        <fullName evidence="3">PH domain-containing protein</fullName>
    </submittedName>
</protein>
<keyword evidence="1" id="KW-0472">Membrane</keyword>
<dbReference type="Proteomes" id="UP001224412">
    <property type="component" value="Unassembled WGS sequence"/>
</dbReference>
<dbReference type="InterPro" id="IPR019692">
    <property type="entry name" value="CFP-6_PH"/>
</dbReference>
<dbReference type="EMBL" id="JASNVH010000009">
    <property type="protein sequence ID" value="MDK4307221.1"/>
    <property type="molecule type" value="Genomic_DNA"/>
</dbReference>
<comment type="caution">
    <text evidence="3">The sequence shown here is derived from an EMBL/GenBank/DDBJ whole genome shotgun (WGS) entry which is preliminary data.</text>
</comment>
<dbReference type="AlphaFoldDB" id="A0AAP4BUV2"/>
<evidence type="ECO:0000256" key="1">
    <source>
        <dbReference type="SAM" id="Phobius"/>
    </source>
</evidence>
<feature type="transmembrane region" description="Helical" evidence="1">
    <location>
        <begin position="87"/>
        <end position="105"/>
    </location>
</feature>
<evidence type="ECO:0000259" key="2">
    <source>
        <dbReference type="Pfam" id="PF10756"/>
    </source>
</evidence>
<proteinExistence type="predicted"/>
<accession>A0AAP4BUV2</accession>
<feature type="domain" description="Low molecular weight protein antigen 6 PH" evidence="2">
    <location>
        <begin position="107"/>
        <end position="177"/>
    </location>
</feature>